<proteinExistence type="predicted"/>
<protein>
    <submittedName>
        <fullName evidence="2">Uncharacterized conserved protein, Alpha-E superfamily</fullName>
    </submittedName>
</protein>
<dbReference type="PANTHER" id="PTHR34595:SF7">
    <property type="entry name" value="SLL1039 PROTEIN"/>
    <property type="match status" value="1"/>
</dbReference>
<dbReference type="Pfam" id="PF04168">
    <property type="entry name" value="Alpha-E"/>
    <property type="match status" value="1"/>
</dbReference>
<reference evidence="2" key="1">
    <citation type="submission" date="2019-02" db="EMBL/GenBank/DDBJ databases">
        <authorList>
            <person name="Gruber-Vodicka R. H."/>
            <person name="Seah K. B. B."/>
        </authorList>
    </citation>
    <scope>NUCLEOTIDE SEQUENCE</scope>
    <source>
        <strain evidence="2">BECK_DK47</strain>
    </source>
</reference>
<evidence type="ECO:0000313" key="2">
    <source>
        <dbReference type="EMBL" id="VFJ51482.1"/>
    </source>
</evidence>
<evidence type="ECO:0000259" key="1">
    <source>
        <dbReference type="Pfam" id="PF04168"/>
    </source>
</evidence>
<dbReference type="PANTHER" id="PTHR34595">
    <property type="entry name" value="BLR5612 PROTEIN"/>
    <property type="match status" value="1"/>
</dbReference>
<name>A0A450SF93_9GAMM</name>
<dbReference type="AlphaFoldDB" id="A0A450SF93"/>
<organism evidence="2">
    <name type="scientific">Candidatus Kentrum sp. DK</name>
    <dbReference type="NCBI Taxonomy" id="2126562"/>
    <lineage>
        <taxon>Bacteria</taxon>
        <taxon>Pseudomonadati</taxon>
        <taxon>Pseudomonadota</taxon>
        <taxon>Gammaproteobacteria</taxon>
        <taxon>Candidatus Kentrum</taxon>
    </lineage>
</organism>
<gene>
    <name evidence="2" type="ORF">BECKDK2373B_GA0170837_103318</name>
</gene>
<sequence>MLSRVAERIYWMARYLERAENTARLVNTYNFLLLDLPRGTRLGWELLPAITGSFELFTERYQRHDERNTVKFLLADLPNPGSLANAIALARENCRTSREVLPEQAWELINELKHYVDANVQGALPRRGRFEFLTEIIGRCQQITGLLEGAMSRDYGYHFVNVGRYLERADMTSRVVDIGNVGLLEGSDPASVDAHVWVSVLQALDAYQMYRKDVELGVQFTDVVGFLLQNTWFPRAVAHCLDRAEEHIGNLPRERECLRTTRGVRRAIGRIQPEKLDQGALHRTIDNIQLGIDTVHQRIHDTWFA</sequence>
<dbReference type="InterPro" id="IPR051680">
    <property type="entry name" value="ATP-dep_Glu-Cys_Ligase-2"/>
</dbReference>
<dbReference type="InterPro" id="IPR007296">
    <property type="entry name" value="DUF403"/>
</dbReference>
<accession>A0A450SF93</accession>
<feature type="domain" description="DUF403" evidence="1">
    <location>
        <begin position="1"/>
        <end position="304"/>
    </location>
</feature>
<dbReference type="EMBL" id="CAADEX010000033">
    <property type="protein sequence ID" value="VFJ51482.1"/>
    <property type="molecule type" value="Genomic_DNA"/>
</dbReference>